<evidence type="ECO:0000313" key="9">
    <source>
        <dbReference type="Proteomes" id="UP000537130"/>
    </source>
</evidence>
<evidence type="ECO:0000256" key="4">
    <source>
        <dbReference type="ARBA" id="ARBA00023015"/>
    </source>
</evidence>
<dbReference type="AlphaFoldDB" id="A0A7W4W5R1"/>
<name>A0A7W4W5R1_9GAMM</name>
<comment type="function">
    <text evidence="6">Involved in transcription antitermination. Required for transcription of ribosomal RNA (rRNA) genes. Binds specifically to the boxA antiterminator sequence of the ribosomal RNA (rrn) operons.</text>
</comment>
<keyword evidence="4 6" id="KW-0805">Transcription regulation</keyword>
<dbReference type="GO" id="GO:0031564">
    <property type="term" value="P:transcription antitermination"/>
    <property type="evidence" value="ECO:0007669"/>
    <property type="project" value="UniProtKB-KW"/>
</dbReference>
<evidence type="ECO:0000313" key="8">
    <source>
        <dbReference type="EMBL" id="MBB3047337.1"/>
    </source>
</evidence>
<keyword evidence="3 6" id="KW-0694">RNA-binding</keyword>
<feature type="domain" description="NusB/RsmB/TIM44" evidence="7">
    <location>
        <begin position="14"/>
        <end position="138"/>
    </location>
</feature>
<evidence type="ECO:0000256" key="2">
    <source>
        <dbReference type="ARBA" id="ARBA00022814"/>
    </source>
</evidence>
<keyword evidence="5 6" id="KW-0804">Transcription</keyword>
<evidence type="ECO:0000256" key="3">
    <source>
        <dbReference type="ARBA" id="ARBA00022884"/>
    </source>
</evidence>
<dbReference type="InterPro" id="IPR011605">
    <property type="entry name" value="NusB_fam"/>
</dbReference>
<dbReference type="InterPro" id="IPR006027">
    <property type="entry name" value="NusB_RsmB_TIM44"/>
</dbReference>
<dbReference type="HAMAP" id="MF_00073">
    <property type="entry name" value="NusB"/>
    <property type="match status" value="1"/>
</dbReference>
<dbReference type="SUPFAM" id="SSF48013">
    <property type="entry name" value="NusB-like"/>
    <property type="match status" value="1"/>
</dbReference>
<dbReference type="PANTHER" id="PTHR11078:SF3">
    <property type="entry name" value="ANTITERMINATION NUSB DOMAIN-CONTAINING PROTEIN"/>
    <property type="match status" value="1"/>
</dbReference>
<dbReference type="EMBL" id="JACHWY010000001">
    <property type="protein sequence ID" value="MBB3047337.1"/>
    <property type="molecule type" value="Genomic_DNA"/>
</dbReference>
<reference evidence="8 9" key="1">
    <citation type="submission" date="2020-08" db="EMBL/GenBank/DDBJ databases">
        <title>Genomic Encyclopedia of Type Strains, Phase III (KMG-III): the genomes of soil and plant-associated and newly described type strains.</title>
        <authorList>
            <person name="Whitman W."/>
        </authorList>
    </citation>
    <scope>NUCLEOTIDE SEQUENCE [LARGE SCALE GENOMIC DNA]</scope>
    <source>
        <strain evidence="8 9">CECT 8654</strain>
    </source>
</reference>
<dbReference type="GO" id="GO:0006353">
    <property type="term" value="P:DNA-templated transcription termination"/>
    <property type="evidence" value="ECO:0007669"/>
    <property type="project" value="UniProtKB-UniRule"/>
</dbReference>
<evidence type="ECO:0000256" key="1">
    <source>
        <dbReference type="ARBA" id="ARBA00005952"/>
    </source>
</evidence>
<accession>A0A7W4W5R1</accession>
<dbReference type="RefSeq" id="WP_183409967.1">
    <property type="nucleotide sequence ID" value="NZ_JACHWY010000001.1"/>
</dbReference>
<dbReference type="Gene3D" id="1.10.940.10">
    <property type="entry name" value="NusB-like"/>
    <property type="match status" value="1"/>
</dbReference>
<evidence type="ECO:0000259" key="7">
    <source>
        <dbReference type="Pfam" id="PF01029"/>
    </source>
</evidence>
<dbReference type="GO" id="GO:0005829">
    <property type="term" value="C:cytosol"/>
    <property type="evidence" value="ECO:0007669"/>
    <property type="project" value="TreeGrafter"/>
</dbReference>
<organism evidence="8 9">
    <name type="scientific">Litorivivens lipolytica</name>
    <dbReference type="NCBI Taxonomy" id="1524264"/>
    <lineage>
        <taxon>Bacteria</taxon>
        <taxon>Pseudomonadati</taxon>
        <taxon>Pseudomonadota</taxon>
        <taxon>Gammaproteobacteria</taxon>
        <taxon>Litorivivens</taxon>
    </lineage>
</organism>
<protein>
    <recommendedName>
        <fullName evidence="6">Transcription antitermination protein NusB</fullName>
    </recommendedName>
    <alternativeName>
        <fullName evidence="6">Antitermination factor NusB</fullName>
    </alternativeName>
</protein>
<evidence type="ECO:0000256" key="5">
    <source>
        <dbReference type="ARBA" id="ARBA00023163"/>
    </source>
</evidence>
<keyword evidence="2 6" id="KW-0889">Transcription antitermination</keyword>
<comment type="similarity">
    <text evidence="1 6">Belongs to the NusB family.</text>
</comment>
<comment type="caution">
    <text evidence="8">The sequence shown here is derived from an EMBL/GenBank/DDBJ whole genome shotgun (WGS) entry which is preliminary data.</text>
</comment>
<dbReference type="NCBIfam" id="TIGR01951">
    <property type="entry name" value="nusB"/>
    <property type="match status" value="1"/>
</dbReference>
<dbReference type="GO" id="GO:0003723">
    <property type="term" value="F:RNA binding"/>
    <property type="evidence" value="ECO:0007669"/>
    <property type="project" value="UniProtKB-UniRule"/>
</dbReference>
<dbReference type="Pfam" id="PF01029">
    <property type="entry name" value="NusB"/>
    <property type="match status" value="1"/>
</dbReference>
<dbReference type="InterPro" id="IPR035926">
    <property type="entry name" value="NusB-like_sf"/>
</dbReference>
<sequence length="151" mass="17584">MSQAPENNLPALRRKARHYALQALYQWEMAKQPLHEIQAQFLTDYDMKHVDTEYFGEMLHEIPANLNELQSEFEPLLDRKLSDLDPIELSLLRMGVWELKHRIDVPYKVVINECVNLAKRFGATDGHRYINSLLDKVAANTRQIEIAAARK</sequence>
<gene>
    <name evidence="6" type="primary">nusB</name>
    <name evidence="8" type="ORF">FHR99_001573</name>
</gene>
<dbReference type="Proteomes" id="UP000537130">
    <property type="component" value="Unassembled WGS sequence"/>
</dbReference>
<proteinExistence type="inferred from homology"/>
<evidence type="ECO:0000256" key="6">
    <source>
        <dbReference type="HAMAP-Rule" id="MF_00073"/>
    </source>
</evidence>
<keyword evidence="9" id="KW-1185">Reference proteome</keyword>
<dbReference type="PANTHER" id="PTHR11078">
    <property type="entry name" value="N UTILIZATION SUBSTANCE PROTEIN B-RELATED"/>
    <property type="match status" value="1"/>
</dbReference>